<dbReference type="Gene3D" id="3.30.43.10">
    <property type="entry name" value="Uridine Diphospho-n-acetylenolpyruvylglucosamine Reductase, domain 2"/>
    <property type="match status" value="1"/>
</dbReference>
<reference evidence="7 8" key="1">
    <citation type="submission" date="2020-07" db="EMBL/GenBank/DDBJ databases">
        <title>Sequencing the genomes of 1000 actinobacteria strains.</title>
        <authorList>
            <person name="Klenk H.-P."/>
        </authorList>
    </citation>
    <scope>NUCLEOTIDE SEQUENCE [LARGE SCALE GENOMIC DNA]</scope>
    <source>
        <strain evidence="7 8">DSM 44442</strain>
    </source>
</reference>
<dbReference type="Pfam" id="PF01565">
    <property type="entry name" value="FAD_binding_4"/>
    <property type="match status" value="1"/>
</dbReference>
<dbReference type="Gene3D" id="3.40.462.20">
    <property type="match status" value="1"/>
</dbReference>
<sequence length="764" mass="80187">MPDYGHALEFGTFVTPSAQDPERAVTLAALTESAGLDLVGFQDHPYNPALLDTWTLLSWVAARTTRLRLTGNVLNLPLRPPAMLARAAAGLDLLSGGRVELALGAGAFWDAIEAMGTPRRTPREAVDALGEAIDLIRMVWDTEGRGGVRLDGEHYSAHGMKRGPAPAHDIGISLGAYKPRMLRLVGAKADGWLPSLSYMDTADLPAAHRTIDEAAVDAGRDPRRIRRGLNIQGAILPTGRAFLQGPAEQWVDDLLPLVLEHGFATFHLASDDPRAIQAFGAEVAPALREAVERERGSAGTATGPVRSTAALAARHPGIDYDAVPEGLRSTAVEPGDRSYARVRHTYIHPGRPGLVLRPTTPEEVARALAYARAQDAPLAVRSGGHGISGRSTNDGGVVIDLGAMDRVEVLDPASGRVRADAGARWARVARTLEPHGLALSSGDYGGVGVGGLATAGGIGYMSRGQGLTLDNVTAAEVVTADGRLLRADATENPDLFWALRGAGGNFGIVTSVELSAHPVDAVVFARLVYDAADTPALLRAWGEVQEAAPREATGFLYVAPARQGQGPMAQAMIVHAAAGTGGEVDTERAAAALEPFLTVAPVLDQQASLAPYSAILPVADAAHSGAGGGAFRSGLMEHVTPRAAEGLADLLDSGHAMLLQLRSVGGAVNDVPADATAYAHRTQNFSVSAVGSKRRVGSLDGRWEELGADMEGLYLNFETRTGPEVLAQAFPEPALSRLRALKAEYDPENVFSQNFPIEPAAGGR</sequence>
<name>A0A7Z0JDM3_9ACTN</name>
<keyword evidence="5" id="KW-0560">Oxidoreductase</keyword>
<dbReference type="InterPro" id="IPR011251">
    <property type="entry name" value="Luciferase-like_dom"/>
</dbReference>
<keyword evidence="3" id="KW-0285">Flavoprotein</keyword>
<dbReference type="PANTHER" id="PTHR42973:SF39">
    <property type="entry name" value="FAD-BINDING PCMH-TYPE DOMAIN-CONTAINING PROTEIN"/>
    <property type="match status" value="1"/>
</dbReference>
<dbReference type="Gene3D" id="3.20.20.30">
    <property type="entry name" value="Luciferase-like domain"/>
    <property type="match status" value="1"/>
</dbReference>
<dbReference type="InterPro" id="IPR006094">
    <property type="entry name" value="Oxid_FAD_bind_N"/>
</dbReference>
<evidence type="ECO:0000256" key="2">
    <source>
        <dbReference type="ARBA" id="ARBA00005466"/>
    </source>
</evidence>
<dbReference type="InterPro" id="IPR050416">
    <property type="entry name" value="FAD-linked_Oxidoreductase"/>
</dbReference>
<evidence type="ECO:0000256" key="4">
    <source>
        <dbReference type="ARBA" id="ARBA00022827"/>
    </source>
</evidence>
<dbReference type="Pfam" id="PF00296">
    <property type="entry name" value="Bac_luciferase"/>
    <property type="match status" value="1"/>
</dbReference>
<dbReference type="PANTHER" id="PTHR42973">
    <property type="entry name" value="BINDING OXIDOREDUCTASE, PUTATIVE (AFU_ORTHOLOGUE AFUA_1G17690)-RELATED"/>
    <property type="match status" value="1"/>
</dbReference>
<comment type="caution">
    <text evidence="7">The sequence shown here is derived from an EMBL/GenBank/DDBJ whole genome shotgun (WGS) entry which is preliminary data.</text>
</comment>
<evidence type="ECO:0000256" key="5">
    <source>
        <dbReference type="ARBA" id="ARBA00023002"/>
    </source>
</evidence>
<dbReference type="Pfam" id="PF08031">
    <property type="entry name" value="BBE"/>
    <property type="match status" value="1"/>
</dbReference>
<keyword evidence="8" id="KW-1185">Reference proteome</keyword>
<dbReference type="AlphaFoldDB" id="A0A7Z0JDM3"/>
<dbReference type="CDD" id="cd01097">
    <property type="entry name" value="Tetrahydromethanopterin_reductase"/>
    <property type="match status" value="1"/>
</dbReference>
<dbReference type="PROSITE" id="PS00862">
    <property type="entry name" value="OX2_COVAL_FAD"/>
    <property type="match status" value="1"/>
</dbReference>
<dbReference type="InterPro" id="IPR012951">
    <property type="entry name" value="BBE"/>
</dbReference>
<evidence type="ECO:0000313" key="7">
    <source>
        <dbReference type="EMBL" id="NYJ37639.1"/>
    </source>
</evidence>
<dbReference type="PROSITE" id="PS51387">
    <property type="entry name" value="FAD_PCMH"/>
    <property type="match status" value="1"/>
</dbReference>
<dbReference type="SUPFAM" id="SSF51679">
    <property type="entry name" value="Bacterial luciferase-like"/>
    <property type="match status" value="1"/>
</dbReference>
<accession>A0A7Z0JDM3</accession>
<proteinExistence type="inferred from homology"/>
<dbReference type="InterPro" id="IPR006093">
    <property type="entry name" value="Oxy_OxRdtase_FAD_BS"/>
</dbReference>
<comment type="similarity">
    <text evidence="2">Belongs to the oxygen-dependent FAD-linked oxidoreductase family.</text>
</comment>
<gene>
    <name evidence="7" type="ORF">HNR10_005520</name>
</gene>
<dbReference type="Gene3D" id="3.30.465.10">
    <property type="match status" value="1"/>
</dbReference>
<dbReference type="InterPro" id="IPR016169">
    <property type="entry name" value="FAD-bd_PCMH_sub2"/>
</dbReference>
<dbReference type="GO" id="GO:0016705">
    <property type="term" value="F:oxidoreductase activity, acting on paired donors, with incorporation or reduction of molecular oxygen"/>
    <property type="evidence" value="ECO:0007669"/>
    <property type="project" value="InterPro"/>
</dbReference>
<protein>
    <submittedName>
        <fullName evidence="7">FAD/FMN-containing dehydrogenase</fullName>
    </submittedName>
</protein>
<comment type="cofactor">
    <cofactor evidence="1">
        <name>FAD</name>
        <dbReference type="ChEBI" id="CHEBI:57692"/>
    </cofactor>
</comment>
<dbReference type="EMBL" id="JACCFS010000001">
    <property type="protein sequence ID" value="NYJ37639.1"/>
    <property type="molecule type" value="Genomic_DNA"/>
</dbReference>
<dbReference type="Proteomes" id="UP000572051">
    <property type="component" value="Unassembled WGS sequence"/>
</dbReference>
<organism evidence="7 8">
    <name type="scientific">Nocardiopsis aegyptia</name>
    <dbReference type="NCBI Taxonomy" id="220378"/>
    <lineage>
        <taxon>Bacteria</taxon>
        <taxon>Bacillati</taxon>
        <taxon>Actinomycetota</taxon>
        <taxon>Actinomycetes</taxon>
        <taxon>Streptosporangiales</taxon>
        <taxon>Nocardiopsidaceae</taxon>
        <taxon>Nocardiopsis</taxon>
    </lineage>
</organism>
<evidence type="ECO:0000256" key="1">
    <source>
        <dbReference type="ARBA" id="ARBA00001974"/>
    </source>
</evidence>
<evidence type="ECO:0000259" key="6">
    <source>
        <dbReference type="PROSITE" id="PS51387"/>
    </source>
</evidence>
<feature type="domain" description="FAD-binding PCMH-type" evidence="6">
    <location>
        <begin position="347"/>
        <end position="519"/>
    </location>
</feature>
<keyword evidence="4" id="KW-0274">FAD</keyword>
<evidence type="ECO:0000256" key="3">
    <source>
        <dbReference type="ARBA" id="ARBA00022630"/>
    </source>
</evidence>
<dbReference type="InterPro" id="IPR016167">
    <property type="entry name" value="FAD-bd_PCMH_sub1"/>
</dbReference>
<dbReference type="SUPFAM" id="SSF56176">
    <property type="entry name" value="FAD-binding/transporter-associated domain-like"/>
    <property type="match status" value="1"/>
</dbReference>
<dbReference type="InterPro" id="IPR016166">
    <property type="entry name" value="FAD-bd_PCMH"/>
</dbReference>
<dbReference type="RefSeq" id="WP_179828525.1">
    <property type="nucleotide sequence ID" value="NZ_JACCFS010000001.1"/>
</dbReference>
<dbReference type="InterPro" id="IPR036661">
    <property type="entry name" value="Luciferase-like_sf"/>
</dbReference>
<dbReference type="GO" id="GO:0071949">
    <property type="term" value="F:FAD binding"/>
    <property type="evidence" value="ECO:0007669"/>
    <property type="project" value="InterPro"/>
</dbReference>
<dbReference type="InterPro" id="IPR036318">
    <property type="entry name" value="FAD-bd_PCMH-like_sf"/>
</dbReference>
<evidence type="ECO:0000313" key="8">
    <source>
        <dbReference type="Proteomes" id="UP000572051"/>
    </source>
</evidence>